<dbReference type="EC" id="2.7.11.1" evidence="2"/>
<evidence type="ECO:0000256" key="9">
    <source>
        <dbReference type="ARBA" id="ARBA00022840"/>
    </source>
</evidence>
<feature type="region of interest" description="Disordered" evidence="17">
    <location>
        <begin position="1222"/>
        <end position="1243"/>
    </location>
</feature>
<dbReference type="InterPro" id="IPR045874">
    <property type="entry name" value="LRK10/LRL21-25-like"/>
</dbReference>
<gene>
    <name evidence="20" type="ORF">PVK06_038990</name>
</gene>
<dbReference type="InterPro" id="IPR013763">
    <property type="entry name" value="Cyclin-like_dom"/>
</dbReference>
<evidence type="ECO:0000256" key="7">
    <source>
        <dbReference type="ARBA" id="ARBA00022741"/>
    </source>
</evidence>
<evidence type="ECO:0000256" key="16">
    <source>
        <dbReference type="PROSITE-ProRule" id="PRU10141"/>
    </source>
</evidence>
<evidence type="ECO:0000256" key="14">
    <source>
        <dbReference type="ARBA" id="ARBA00047899"/>
    </source>
</evidence>
<dbReference type="Pfam" id="PF07714">
    <property type="entry name" value="PK_Tyr_Ser-Thr"/>
    <property type="match status" value="1"/>
</dbReference>
<feature type="compositionally biased region" description="Basic and acidic residues" evidence="17">
    <location>
        <begin position="1327"/>
        <end position="1336"/>
    </location>
</feature>
<feature type="region of interest" description="Disordered" evidence="17">
    <location>
        <begin position="1323"/>
        <end position="1345"/>
    </location>
</feature>
<organism evidence="20 21">
    <name type="scientific">Gossypium arboreum</name>
    <name type="common">Tree cotton</name>
    <name type="synonym">Gossypium nanking</name>
    <dbReference type="NCBI Taxonomy" id="29729"/>
    <lineage>
        <taxon>Eukaryota</taxon>
        <taxon>Viridiplantae</taxon>
        <taxon>Streptophyta</taxon>
        <taxon>Embryophyta</taxon>
        <taxon>Tracheophyta</taxon>
        <taxon>Spermatophyta</taxon>
        <taxon>Magnoliopsida</taxon>
        <taxon>eudicotyledons</taxon>
        <taxon>Gunneridae</taxon>
        <taxon>Pentapetalae</taxon>
        <taxon>rosids</taxon>
        <taxon>malvids</taxon>
        <taxon>Malvales</taxon>
        <taxon>Malvaceae</taxon>
        <taxon>Malvoideae</taxon>
        <taxon>Gossypium</taxon>
    </lineage>
</organism>
<keyword evidence="4" id="KW-0808">Transferase</keyword>
<dbReference type="SUPFAM" id="SSF57783">
    <property type="entry name" value="Zinc beta-ribbon"/>
    <property type="match status" value="1"/>
</dbReference>
<feature type="region of interest" description="Disordered" evidence="17">
    <location>
        <begin position="1371"/>
        <end position="1411"/>
    </location>
</feature>
<dbReference type="Pfam" id="PF13947">
    <property type="entry name" value="GUB_WAK_bind"/>
    <property type="match status" value="1"/>
</dbReference>
<dbReference type="Proteomes" id="UP001358586">
    <property type="component" value="Chromosome 11"/>
</dbReference>
<dbReference type="Pfam" id="PF00382">
    <property type="entry name" value="TFIIB"/>
    <property type="match status" value="2"/>
</dbReference>
<dbReference type="SUPFAM" id="SSF47954">
    <property type="entry name" value="Cyclin-like"/>
    <property type="match status" value="2"/>
</dbReference>
<dbReference type="SUPFAM" id="SSF49870">
    <property type="entry name" value="Osmotin, thaumatin-like protein"/>
    <property type="match status" value="1"/>
</dbReference>
<evidence type="ECO:0000256" key="18">
    <source>
        <dbReference type="SAM" id="SignalP"/>
    </source>
</evidence>
<evidence type="ECO:0000313" key="21">
    <source>
        <dbReference type="Proteomes" id="UP001358586"/>
    </source>
</evidence>
<feature type="compositionally biased region" description="Basic and acidic residues" evidence="17">
    <location>
        <begin position="1371"/>
        <end position="1399"/>
    </location>
</feature>
<name>A0ABR0N1N9_GOSAR</name>
<dbReference type="InterPro" id="IPR000719">
    <property type="entry name" value="Prot_kinase_dom"/>
</dbReference>
<feature type="compositionally biased region" description="Acidic residues" evidence="17">
    <location>
        <begin position="1400"/>
        <end position="1411"/>
    </location>
</feature>
<dbReference type="PRINTS" id="PR00347">
    <property type="entry name" value="THAUMATIN"/>
</dbReference>
<dbReference type="Gene3D" id="3.30.200.20">
    <property type="entry name" value="Phosphorylase Kinase, domain 1"/>
    <property type="match status" value="1"/>
</dbReference>
<keyword evidence="10" id="KW-1133">Transmembrane helix</keyword>
<keyword evidence="11" id="KW-0472">Membrane</keyword>
<dbReference type="Pfam" id="PF14380">
    <property type="entry name" value="WAK_assoc"/>
    <property type="match status" value="1"/>
</dbReference>
<dbReference type="SMART" id="SM00385">
    <property type="entry name" value="CYCLIN"/>
    <property type="match status" value="2"/>
</dbReference>
<feature type="binding site" evidence="16">
    <location>
        <position position="610"/>
    </location>
    <ligand>
        <name>ATP</name>
        <dbReference type="ChEBI" id="CHEBI:30616"/>
    </ligand>
</feature>
<feature type="chain" id="PRO_5045476085" description="non-specific serine/threonine protein kinase" evidence="18">
    <location>
        <begin position="28"/>
        <end position="1439"/>
    </location>
</feature>
<evidence type="ECO:0000256" key="12">
    <source>
        <dbReference type="ARBA" id="ARBA00023159"/>
    </source>
</evidence>
<dbReference type="EMBL" id="JARKNE010000011">
    <property type="protein sequence ID" value="KAK5784466.1"/>
    <property type="molecule type" value="Genomic_DNA"/>
</dbReference>
<evidence type="ECO:0000256" key="13">
    <source>
        <dbReference type="ARBA" id="ARBA00023180"/>
    </source>
</evidence>
<evidence type="ECO:0000256" key="1">
    <source>
        <dbReference type="ARBA" id="ARBA00004479"/>
    </source>
</evidence>
<dbReference type="InterPro" id="IPR017441">
    <property type="entry name" value="Protein_kinase_ATP_BS"/>
</dbReference>
<comment type="caution">
    <text evidence="20">The sequence shown here is derived from an EMBL/GenBank/DDBJ whole genome shotgun (WGS) entry which is preliminary data.</text>
</comment>
<evidence type="ECO:0000313" key="20">
    <source>
        <dbReference type="EMBL" id="KAK5784466.1"/>
    </source>
</evidence>
<feature type="signal peptide" evidence="18">
    <location>
        <begin position="1"/>
        <end position="27"/>
    </location>
</feature>
<feature type="domain" description="Protein kinase" evidence="19">
    <location>
        <begin position="582"/>
        <end position="858"/>
    </location>
</feature>
<keyword evidence="21" id="KW-1185">Reference proteome</keyword>
<dbReference type="Gene3D" id="1.10.510.10">
    <property type="entry name" value="Transferase(Phosphotransferase) domain 1"/>
    <property type="match status" value="1"/>
</dbReference>
<dbReference type="Gene3D" id="1.20.5.650">
    <property type="entry name" value="Single helix bin"/>
    <property type="match status" value="1"/>
</dbReference>
<evidence type="ECO:0000256" key="10">
    <source>
        <dbReference type="ARBA" id="ARBA00022989"/>
    </source>
</evidence>
<keyword evidence="6 18" id="KW-0732">Signal</keyword>
<evidence type="ECO:0000256" key="11">
    <source>
        <dbReference type="ARBA" id="ARBA00023136"/>
    </source>
</evidence>
<protein>
    <recommendedName>
        <fullName evidence="2">non-specific serine/threonine protein kinase</fullName>
        <ecNumber evidence="2">2.7.11.1</ecNumber>
    </recommendedName>
</protein>
<dbReference type="PROSITE" id="PS51367">
    <property type="entry name" value="THAUMATIN_2"/>
    <property type="match status" value="1"/>
</dbReference>
<dbReference type="InterPro" id="IPR013150">
    <property type="entry name" value="TFIIB_cyclin"/>
</dbReference>
<evidence type="ECO:0000256" key="3">
    <source>
        <dbReference type="ARBA" id="ARBA00022527"/>
    </source>
</evidence>
<keyword evidence="9 16" id="KW-0067">ATP-binding</keyword>
<reference evidence="20 21" key="1">
    <citation type="submission" date="2023-03" db="EMBL/GenBank/DDBJ databases">
        <title>WGS of Gossypium arboreum.</title>
        <authorList>
            <person name="Yu D."/>
        </authorList>
    </citation>
    <scope>NUCLEOTIDE SEQUENCE [LARGE SCALE GENOMIC DNA]</scope>
    <source>
        <tissue evidence="20">Leaf</tissue>
    </source>
</reference>
<evidence type="ECO:0000256" key="2">
    <source>
        <dbReference type="ARBA" id="ARBA00012513"/>
    </source>
</evidence>
<keyword evidence="13" id="KW-0325">Glycoprotein</keyword>
<dbReference type="SUPFAM" id="SSF56112">
    <property type="entry name" value="Protein kinase-like (PK-like)"/>
    <property type="match status" value="1"/>
</dbReference>
<accession>A0ABR0N1N9</accession>
<comment type="catalytic activity">
    <reaction evidence="14">
        <text>L-threonyl-[protein] + ATP = O-phospho-L-threonyl-[protein] + ADP + H(+)</text>
        <dbReference type="Rhea" id="RHEA:46608"/>
        <dbReference type="Rhea" id="RHEA-COMP:11060"/>
        <dbReference type="Rhea" id="RHEA-COMP:11605"/>
        <dbReference type="ChEBI" id="CHEBI:15378"/>
        <dbReference type="ChEBI" id="CHEBI:30013"/>
        <dbReference type="ChEBI" id="CHEBI:30616"/>
        <dbReference type="ChEBI" id="CHEBI:61977"/>
        <dbReference type="ChEBI" id="CHEBI:456216"/>
        <dbReference type="EC" id="2.7.11.1"/>
    </reaction>
</comment>
<evidence type="ECO:0000256" key="6">
    <source>
        <dbReference type="ARBA" id="ARBA00022729"/>
    </source>
</evidence>
<dbReference type="InterPro" id="IPR025287">
    <property type="entry name" value="WAK_GUB"/>
</dbReference>
<dbReference type="PROSITE" id="PS50011">
    <property type="entry name" value="PROTEIN_KINASE_DOM"/>
    <property type="match status" value="1"/>
</dbReference>
<dbReference type="PROSITE" id="PS00107">
    <property type="entry name" value="PROTEIN_KINASE_ATP"/>
    <property type="match status" value="1"/>
</dbReference>
<evidence type="ECO:0000259" key="19">
    <source>
        <dbReference type="PROSITE" id="PS50011"/>
    </source>
</evidence>
<feature type="compositionally biased region" description="Acidic residues" evidence="17">
    <location>
        <begin position="1234"/>
        <end position="1243"/>
    </location>
</feature>
<keyword evidence="5" id="KW-0812">Transmembrane</keyword>
<keyword evidence="7 16" id="KW-0547">Nucleotide-binding</keyword>
<dbReference type="InterPro" id="IPR001938">
    <property type="entry name" value="Thaumatin"/>
</dbReference>
<dbReference type="InterPro" id="IPR036915">
    <property type="entry name" value="Cyclin-like_sf"/>
</dbReference>
<dbReference type="PANTHER" id="PTHR27009">
    <property type="entry name" value="RUST RESISTANCE KINASE LR10-RELATED"/>
    <property type="match status" value="1"/>
</dbReference>
<dbReference type="InterPro" id="IPR011009">
    <property type="entry name" value="Kinase-like_dom_sf"/>
</dbReference>
<keyword evidence="12" id="KW-0010">Activator</keyword>
<evidence type="ECO:0000256" key="17">
    <source>
        <dbReference type="SAM" id="MobiDB-lite"/>
    </source>
</evidence>
<proteinExistence type="predicted"/>
<dbReference type="SMART" id="SM00205">
    <property type="entry name" value="THN"/>
    <property type="match status" value="1"/>
</dbReference>
<dbReference type="CDD" id="cd20554">
    <property type="entry name" value="CYCLIN_TFIIIB90_rpt2"/>
    <property type="match status" value="1"/>
</dbReference>
<comment type="catalytic activity">
    <reaction evidence="15">
        <text>L-seryl-[protein] + ATP = O-phospho-L-seryl-[protein] + ADP + H(+)</text>
        <dbReference type="Rhea" id="RHEA:17989"/>
        <dbReference type="Rhea" id="RHEA-COMP:9863"/>
        <dbReference type="Rhea" id="RHEA-COMP:11604"/>
        <dbReference type="ChEBI" id="CHEBI:15378"/>
        <dbReference type="ChEBI" id="CHEBI:29999"/>
        <dbReference type="ChEBI" id="CHEBI:30616"/>
        <dbReference type="ChEBI" id="CHEBI:83421"/>
        <dbReference type="ChEBI" id="CHEBI:456216"/>
        <dbReference type="EC" id="2.7.11.1"/>
    </reaction>
</comment>
<dbReference type="InterPro" id="IPR001245">
    <property type="entry name" value="Ser-Thr/Tyr_kinase_cat_dom"/>
</dbReference>
<evidence type="ECO:0000256" key="4">
    <source>
        <dbReference type="ARBA" id="ARBA00022679"/>
    </source>
</evidence>
<evidence type="ECO:0000256" key="15">
    <source>
        <dbReference type="ARBA" id="ARBA00048679"/>
    </source>
</evidence>
<dbReference type="Pfam" id="PF00314">
    <property type="entry name" value="Thaumatin"/>
    <property type="match status" value="1"/>
</dbReference>
<dbReference type="Gene3D" id="2.60.110.10">
    <property type="entry name" value="Thaumatin"/>
    <property type="match status" value="1"/>
</dbReference>
<dbReference type="PROSITE" id="PS00108">
    <property type="entry name" value="PROTEIN_KINASE_ST"/>
    <property type="match status" value="1"/>
</dbReference>
<dbReference type="InterPro" id="IPR037176">
    <property type="entry name" value="Osmotin/thaumatin-like_sf"/>
</dbReference>
<dbReference type="CDD" id="cd20553">
    <property type="entry name" value="CYCLIN_TFIIIB90_rpt1"/>
    <property type="match status" value="1"/>
</dbReference>
<keyword evidence="3" id="KW-0723">Serine/threonine-protein kinase</keyword>
<comment type="subcellular location">
    <subcellularLocation>
        <location evidence="1">Membrane</location>
        <topology evidence="1">Single-pass type I membrane protein</topology>
    </subcellularLocation>
</comment>
<dbReference type="Pfam" id="PF07741">
    <property type="entry name" value="BRF1"/>
    <property type="match status" value="1"/>
</dbReference>
<dbReference type="CDD" id="cd09218">
    <property type="entry name" value="TLP-PA"/>
    <property type="match status" value="1"/>
</dbReference>
<keyword evidence="8" id="KW-0418">Kinase</keyword>
<dbReference type="InterPro" id="IPR008271">
    <property type="entry name" value="Ser/Thr_kinase_AS"/>
</dbReference>
<evidence type="ECO:0000256" key="5">
    <source>
        <dbReference type="ARBA" id="ARBA00022692"/>
    </source>
</evidence>
<sequence>MKSSSSDFALLLLSLSFMMLGVPVSQSNNTRGDRLSMFTIVNNCSYTVWPGVITLAGASQSFPTTGFSLNPGESTSISIPRSWTGRIWGRTLCTQDSSGNFSCLTGDCGTSRPECSGRVYRTLATIAEFTFDSSVGFDFYDVSLVDGFNLPLMISPHGGTGGDCNSSGCVADLNDDCPSELKVVNGSETVACKSACSAFLEPQYCCTGEYSSPATCQPTSYSQFFKTACPTSYSYAYDDDATSTATCVDADYDITFCPTPFTSPDQLYEKCRNAVFKCGNISIGYPFSGGDRDPECGHPGLELHCDVFTNTTKIEIVGVKYEVLDIHHEIRILRIAREDFIKNGSCHPQIPIEDSILNSEPFVLGSGNTNLTLSYDCQSTSSLGIFPCNSSNYNNVSITTENIRPDGCSANVRFPILQSSWERFINDSLDLEEALETGFEVQWKEDTEACRKCNASGGACGFDKSNNQTFCYCPSGFVSSPDSNECYRSHLPPSLTNTGNNNTRGGSKSKLKLTPVIIGSVVGVVSISTVCFIVLRFKGKLLSNYLRQGKMNDDARIEAFITKFGPFAPKRCSYEEIKKMTNKFNDKLGQGGFGSVYKGKLSNDHLVAVKFLSETKGNGEDFMNEVASISRTSHVNIVTLLGFCFERSKRALIYEFMPKGSLDKFIYSQGSDNQSRQLEWVTLYDIVLGIARGLEYLHQGCNTRILHLDIKPHNILLDENFCPKISDFGLSKLCERKKSIVSMTGARGTVGYIAPEVFFRNLGGVSHKSDVYSYGMMVLEMVGGRKNINVEVSRTSEIYFPSWIYKHFDQSTNLNINEEITKEEEEIIRKLIAVSLWMVYCNNCSRNVTGERVDDGLLSCTFCGKVLEDCIFATEPQFVKDSSGQCKLSGNFVKSTQSISDSRQHTIAKALDGIRSLKTGLLIDEYSDDVANVALRFYEVGLERNFTKGRRSELVQAACLYLACRQKGKPFLLIDFSHYLHVNVYELGSVYLQLCYVLYLADSKDLPKLIDPSIFIHKFTNALIPEGNDEVVKTARDILASMKRDWMQTGRKPSGLCGAALYISALSHGLKFSKSKIIEVVHICEATLSKRLIEFENTDSGALTMEEFTEKERELRTSSLTEKQPNIGSKETSLDAVLCRHVGRKPFAYGLCNECYEEFMKVSGGIDGGSDPPAFQRAEKERMAKLSIEENNKSIASSTFASGSEIPEISGVLEDATNKAAIDEGDNDKLPGVDESDDGSDNFSDIDDIEVDGYLHNEEEKHFKKIIWEEMNREYVEEQAAKEAAAAAAKEACMANYDKCPEDLQAAQKLAADVAELVAKSRKERQQKRAAEEKDAGPAQTAAEATRRMLVKKRLSSKINYDALEKLFDDPVTEKPKKQKIESNSDEKEEKASKIGKECDLEDEYNDNDDDGYGGIFYGDCEYDNQEYDYEDNYDYDGC</sequence>
<evidence type="ECO:0000256" key="8">
    <source>
        <dbReference type="ARBA" id="ARBA00022777"/>
    </source>
</evidence>
<dbReference type="SMART" id="SM00220">
    <property type="entry name" value="S_TKc"/>
    <property type="match status" value="1"/>
</dbReference>
<dbReference type="InterPro" id="IPR032872">
    <property type="entry name" value="WAK_assoc_C"/>
</dbReference>
<dbReference type="InterPro" id="IPR011665">
    <property type="entry name" value="BRF1_TBP-bd_dom"/>
</dbReference>
<dbReference type="Gene3D" id="1.10.472.10">
    <property type="entry name" value="Cyclin-like"/>
    <property type="match status" value="2"/>
</dbReference>